<evidence type="ECO:0000313" key="11">
    <source>
        <dbReference type="Proteomes" id="UP001318040"/>
    </source>
</evidence>
<dbReference type="Pfam" id="PF00038">
    <property type="entry name" value="Filament"/>
    <property type="match status" value="1"/>
</dbReference>
<dbReference type="GO" id="GO:0090435">
    <property type="term" value="P:protein localization to nuclear envelope"/>
    <property type="evidence" value="ECO:0007669"/>
    <property type="project" value="TreeGrafter"/>
</dbReference>
<feature type="compositionally biased region" description="Polar residues" evidence="8">
    <location>
        <begin position="18"/>
        <end position="28"/>
    </location>
</feature>
<evidence type="ECO:0000256" key="2">
    <source>
        <dbReference type="ARBA" id="ARBA00023054"/>
    </source>
</evidence>
<dbReference type="InterPro" id="IPR001322">
    <property type="entry name" value="Lamin_tail_dom"/>
</dbReference>
<feature type="domain" description="LTD" evidence="9">
    <location>
        <begin position="433"/>
        <end position="554"/>
    </location>
</feature>
<organism evidence="11 12">
    <name type="scientific">Petromyzon marinus</name>
    <name type="common">Sea lamprey</name>
    <dbReference type="NCBI Taxonomy" id="7757"/>
    <lineage>
        <taxon>Eukaryota</taxon>
        <taxon>Metazoa</taxon>
        <taxon>Chordata</taxon>
        <taxon>Craniata</taxon>
        <taxon>Vertebrata</taxon>
        <taxon>Cyclostomata</taxon>
        <taxon>Hyperoartia</taxon>
        <taxon>Petromyzontiformes</taxon>
        <taxon>Petromyzontidae</taxon>
        <taxon>Petromyzon</taxon>
    </lineage>
</organism>
<feature type="coiled-coil region" evidence="7">
    <location>
        <begin position="37"/>
        <end position="114"/>
    </location>
</feature>
<dbReference type="GO" id="GO:0006998">
    <property type="term" value="P:nuclear envelope organization"/>
    <property type="evidence" value="ECO:0007669"/>
    <property type="project" value="TreeGrafter"/>
</dbReference>
<dbReference type="Pfam" id="PF00932">
    <property type="entry name" value="LTD"/>
    <property type="match status" value="1"/>
</dbReference>
<evidence type="ECO:0000256" key="5">
    <source>
        <dbReference type="ARBA" id="ARBA00024186"/>
    </source>
</evidence>
<feature type="region of interest" description="Disordered" evidence="8">
    <location>
        <begin position="1"/>
        <end position="34"/>
    </location>
</feature>
<evidence type="ECO:0000313" key="12">
    <source>
        <dbReference type="RefSeq" id="XP_032829868.1"/>
    </source>
</evidence>
<dbReference type="SMART" id="SM01391">
    <property type="entry name" value="Filament"/>
    <property type="match status" value="1"/>
</dbReference>
<feature type="compositionally biased region" description="Acidic residues" evidence="8">
    <location>
        <begin position="560"/>
        <end position="573"/>
    </location>
</feature>
<comment type="similarity">
    <text evidence="6">Belongs to the intermediate filament family.</text>
</comment>
<feature type="compositionally biased region" description="Low complexity" evidence="8">
    <location>
        <begin position="396"/>
        <end position="414"/>
    </location>
</feature>
<gene>
    <name evidence="12" type="primary">LOC116953620</name>
</gene>
<feature type="region of interest" description="Disordered" evidence="8">
    <location>
        <begin position="386"/>
        <end position="444"/>
    </location>
</feature>
<feature type="region of interest" description="Disordered" evidence="8">
    <location>
        <begin position="555"/>
        <end position="592"/>
    </location>
</feature>
<protein>
    <submittedName>
        <fullName evidence="12">Lamin-B1-like</fullName>
    </submittedName>
</protein>
<dbReference type="KEGG" id="pmrn:116953620"/>
<keyword evidence="11" id="KW-1185">Reference proteome</keyword>
<dbReference type="PROSITE" id="PS51841">
    <property type="entry name" value="LTD"/>
    <property type="match status" value="1"/>
</dbReference>
<dbReference type="InterPro" id="IPR039008">
    <property type="entry name" value="IF_rod_dom"/>
</dbReference>
<dbReference type="GO" id="GO:0005882">
    <property type="term" value="C:intermediate filament"/>
    <property type="evidence" value="ECO:0007669"/>
    <property type="project" value="UniProtKB-KW"/>
</dbReference>
<feature type="compositionally biased region" description="Low complexity" evidence="8">
    <location>
        <begin position="430"/>
        <end position="442"/>
    </location>
</feature>
<dbReference type="PANTHER" id="PTHR45721">
    <property type="entry name" value="LAMIN DM0-RELATED"/>
    <property type="match status" value="1"/>
</dbReference>
<feature type="domain" description="IF rod" evidence="10">
    <location>
        <begin position="33"/>
        <end position="389"/>
    </location>
</feature>
<dbReference type="InterPro" id="IPR018039">
    <property type="entry name" value="IF_conserved"/>
</dbReference>
<keyword evidence="3" id="KW-0539">Nucleus</keyword>
<sequence>MSSASATPIGPRGAGRSSLASPLSPTRLSRQREKDDLINLNDRLAIYIDKVRSLEQENSRLLMQVSQSEQVVTREVSGVRSAYEQELADARALLDDTARERARLQIEAGKYRAEYEDLHATLSKREHDFATVQARARDLDAQLGAKEVALGSALSDNKSLQSEFNEIKAQLAKMEGVLASTKKQLAEETLQRVDLENRAQSLKEELEFRKSVFEEEVRETRKKHETRMVEVDSGRQREYESKLGQALLELRQAHGDQVNAYKQELETNFRAKIDNARLASEKNSSSANRAREELSEMTLRVETLTSQLNNAQKQTSVLESRVRDLEDSLAHERDSHRRALAEREREMSELREQMQAQLNEYEELLDVKLALDMEISAYRKLLEGEEERLKLSPSPASRVTVSRMSASRSSSVRTGRGKRKRVEVEEREASSSSSVSQHAHASGPVAIDEADQEGRFMRLRNTSAQDQPLGAWVLKRKVGEQDEISYKFTSRFVLKANATVTVWASDSHVAHNPPTDLLWKSQATWGSGDQIFTSLYDSSGQEVAVRNLSRVLTDTALGGDGEDDEDEAELGEEELFHQQGDPQASDRQCVVM</sequence>
<reference evidence="12" key="1">
    <citation type="submission" date="2025-08" db="UniProtKB">
        <authorList>
            <consortium name="RefSeq"/>
        </authorList>
    </citation>
    <scope>IDENTIFICATION</scope>
    <source>
        <tissue evidence="12">Sperm</tissue>
    </source>
</reference>
<dbReference type="Gene3D" id="1.20.5.1160">
    <property type="entry name" value="Vasodilator-stimulated phosphoprotein"/>
    <property type="match status" value="2"/>
</dbReference>
<keyword evidence="4" id="KW-0449">Lipoprotein</keyword>
<dbReference type="GO" id="GO:0007097">
    <property type="term" value="P:nuclear migration"/>
    <property type="evidence" value="ECO:0007669"/>
    <property type="project" value="TreeGrafter"/>
</dbReference>
<evidence type="ECO:0000256" key="4">
    <source>
        <dbReference type="ARBA" id="ARBA00023289"/>
    </source>
</evidence>
<proteinExistence type="inferred from homology"/>
<evidence type="ECO:0000256" key="7">
    <source>
        <dbReference type="SAM" id="Coils"/>
    </source>
</evidence>
<dbReference type="GO" id="GO:0005652">
    <property type="term" value="C:nuclear lamina"/>
    <property type="evidence" value="ECO:0007669"/>
    <property type="project" value="UniProtKB-SubCell"/>
</dbReference>
<accession>A0AAJ7XE31</accession>
<dbReference type="AlphaFoldDB" id="A0AAJ7XE31"/>
<dbReference type="GeneID" id="116953620"/>
<dbReference type="SUPFAM" id="SSF64593">
    <property type="entry name" value="Intermediate filament protein, coiled coil region"/>
    <property type="match status" value="2"/>
</dbReference>
<dbReference type="SUPFAM" id="SSF74853">
    <property type="entry name" value="Lamin A/C globular tail domain"/>
    <property type="match status" value="1"/>
</dbReference>
<dbReference type="Gene3D" id="2.60.40.1260">
    <property type="entry name" value="Lamin Tail domain"/>
    <property type="match status" value="1"/>
</dbReference>
<dbReference type="RefSeq" id="XP_032829868.1">
    <property type="nucleotide sequence ID" value="XM_032973977.1"/>
</dbReference>
<dbReference type="PROSITE" id="PS00226">
    <property type="entry name" value="IF_ROD_1"/>
    <property type="match status" value="1"/>
</dbReference>
<dbReference type="Proteomes" id="UP001318040">
    <property type="component" value="Chromosome 52"/>
</dbReference>
<name>A0AAJ7XE31_PETMA</name>
<feature type="coiled-coil region" evidence="7">
    <location>
        <begin position="287"/>
        <end position="371"/>
    </location>
</feature>
<dbReference type="PROSITE" id="PS51842">
    <property type="entry name" value="IF_ROD_2"/>
    <property type="match status" value="1"/>
</dbReference>
<dbReference type="GO" id="GO:0051664">
    <property type="term" value="P:nuclear pore localization"/>
    <property type="evidence" value="ECO:0007669"/>
    <property type="project" value="TreeGrafter"/>
</dbReference>
<keyword evidence="2 7" id="KW-0175">Coiled coil</keyword>
<dbReference type="GO" id="GO:0005200">
    <property type="term" value="F:structural constituent of cytoskeleton"/>
    <property type="evidence" value="ECO:0007669"/>
    <property type="project" value="TreeGrafter"/>
</dbReference>
<evidence type="ECO:0000259" key="9">
    <source>
        <dbReference type="PROSITE" id="PS51841"/>
    </source>
</evidence>
<evidence type="ECO:0000256" key="1">
    <source>
        <dbReference type="ARBA" id="ARBA00022754"/>
    </source>
</evidence>
<keyword evidence="4" id="KW-0636">Prenylation</keyword>
<comment type="subcellular location">
    <subcellularLocation>
        <location evidence="5">Nucleus lamina</location>
    </subcellularLocation>
</comment>
<evidence type="ECO:0000259" key="10">
    <source>
        <dbReference type="PROSITE" id="PS51842"/>
    </source>
</evidence>
<feature type="coiled-coil region" evidence="7">
    <location>
        <begin position="157"/>
        <end position="223"/>
    </location>
</feature>
<evidence type="ECO:0000256" key="8">
    <source>
        <dbReference type="SAM" id="MobiDB-lite"/>
    </source>
</evidence>
<dbReference type="InterPro" id="IPR036415">
    <property type="entry name" value="Lamin_tail_dom_sf"/>
</dbReference>
<dbReference type="GO" id="GO:0031507">
    <property type="term" value="P:heterochromatin formation"/>
    <property type="evidence" value="ECO:0007669"/>
    <property type="project" value="TreeGrafter"/>
</dbReference>
<keyword evidence="1 6" id="KW-0403">Intermediate filament</keyword>
<evidence type="ECO:0000256" key="6">
    <source>
        <dbReference type="RuleBase" id="RU000685"/>
    </source>
</evidence>
<evidence type="ECO:0000256" key="3">
    <source>
        <dbReference type="ARBA" id="ARBA00023242"/>
    </source>
</evidence>
<dbReference type="Gene3D" id="1.20.5.170">
    <property type="match status" value="1"/>
</dbReference>
<dbReference type="PANTHER" id="PTHR45721:SF11">
    <property type="entry name" value="LAMIN DM0-RELATED"/>
    <property type="match status" value="1"/>
</dbReference>